<dbReference type="InterPro" id="IPR002016">
    <property type="entry name" value="Haem_peroxidase"/>
</dbReference>
<dbReference type="InterPro" id="IPR000823">
    <property type="entry name" value="Peroxidase_pln"/>
</dbReference>
<proteinExistence type="inferred from homology"/>
<evidence type="ECO:0000256" key="9">
    <source>
        <dbReference type="ARBA" id="ARBA00023324"/>
    </source>
</evidence>
<dbReference type="GO" id="GO:0006979">
    <property type="term" value="P:response to oxidative stress"/>
    <property type="evidence" value="ECO:0007669"/>
    <property type="project" value="InterPro"/>
</dbReference>
<protein>
    <submittedName>
        <fullName evidence="13">Peroxidase 25</fullName>
    </submittedName>
</protein>
<feature type="domain" description="Plant heme peroxidase family profile" evidence="12">
    <location>
        <begin position="1"/>
        <end position="112"/>
    </location>
</feature>
<dbReference type="Gene3D" id="1.10.420.10">
    <property type="entry name" value="Peroxidase, domain 2"/>
    <property type="match status" value="1"/>
</dbReference>
<organism evidence="13">
    <name type="scientific">Anthurium amnicola</name>
    <dbReference type="NCBI Taxonomy" id="1678845"/>
    <lineage>
        <taxon>Eukaryota</taxon>
        <taxon>Viridiplantae</taxon>
        <taxon>Streptophyta</taxon>
        <taxon>Embryophyta</taxon>
        <taxon>Tracheophyta</taxon>
        <taxon>Spermatophyta</taxon>
        <taxon>Magnoliopsida</taxon>
        <taxon>Liliopsida</taxon>
        <taxon>Araceae</taxon>
        <taxon>Pothoideae</taxon>
        <taxon>Potheae</taxon>
        <taxon>Anthurium</taxon>
    </lineage>
</organism>
<keyword evidence="6 10" id="KW-0106">Calcium</keyword>
<evidence type="ECO:0000259" key="12">
    <source>
        <dbReference type="PROSITE" id="PS50873"/>
    </source>
</evidence>
<evidence type="ECO:0000256" key="8">
    <source>
        <dbReference type="ARBA" id="ARBA00023004"/>
    </source>
</evidence>
<evidence type="ECO:0000256" key="4">
    <source>
        <dbReference type="ARBA" id="ARBA00022617"/>
    </source>
</evidence>
<dbReference type="AlphaFoldDB" id="A0A1D1XSX3"/>
<gene>
    <name evidence="13" type="primary">PER25_1</name>
    <name evidence="13" type="ORF">g.93570</name>
</gene>
<feature type="binding site" evidence="10">
    <location>
        <position position="35"/>
    </location>
    <ligand>
        <name>Ca(2+)</name>
        <dbReference type="ChEBI" id="CHEBI:29108"/>
        <label>2</label>
    </ligand>
</feature>
<feature type="binding site" evidence="10">
    <location>
        <position position="30"/>
    </location>
    <ligand>
        <name>Ca(2+)</name>
        <dbReference type="ChEBI" id="CHEBI:29108"/>
        <label>2</label>
    </ligand>
</feature>
<evidence type="ECO:0000256" key="5">
    <source>
        <dbReference type="ARBA" id="ARBA00022723"/>
    </source>
</evidence>
<feature type="binding site" evidence="10">
    <location>
        <position position="27"/>
    </location>
    <ligand>
        <name>Ca(2+)</name>
        <dbReference type="ChEBI" id="CHEBI:29108"/>
        <label>2</label>
    </ligand>
</feature>
<accession>A0A1D1XSX3</accession>
<dbReference type="InterPro" id="IPR010255">
    <property type="entry name" value="Haem_peroxidase_sf"/>
</dbReference>
<evidence type="ECO:0000256" key="11">
    <source>
        <dbReference type="RuleBase" id="RU004241"/>
    </source>
</evidence>
<comment type="similarity">
    <text evidence="11">Belongs to the peroxidase family.</text>
</comment>
<name>A0A1D1XSX3_9ARAE</name>
<evidence type="ECO:0000256" key="10">
    <source>
        <dbReference type="PIRSR" id="PIRSR600823-3"/>
    </source>
</evidence>
<dbReference type="GO" id="GO:0020037">
    <property type="term" value="F:heme binding"/>
    <property type="evidence" value="ECO:0007669"/>
    <property type="project" value="InterPro"/>
</dbReference>
<sequence>MDRDLLVQLRSRCPEGGDSQSQRVALDEDTPGVFDVSFFKKVREGRGVLESDQRLWGDDSTRDLVNRYASSLRGLLGRRFRYDFPRSMLKLSSLGVKTGDDGEIRSVCSTVNSFTYQKTP</sequence>
<keyword evidence="7" id="KW-0560">Oxidoreductase</keyword>
<keyword evidence="9" id="KW-0376">Hydrogen peroxide</keyword>
<dbReference type="PROSITE" id="PS50873">
    <property type="entry name" value="PEROXIDASE_4"/>
    <property type="match status" value="1"/>
</dbReference>
<keyword evidence="4" id="KW-0349">Heme</keyword>
<evidence type="ECO:0000256" key="3">
    <source>
        <dbReference type="ARBA" id="ARBA00022559"/>
    </source>
</evidence>
<keyword evidence="5 10" id="KW-0479">Metal-binding</keyword>
<dbReference type="SUPFAM" id="SSF48113">
    <property type="entry name" value="Heme-dependent peroxidases"/>
    <property type="match status" value="1"/>
</dbReference>
<dbReference type="GO" id="GO:0042744">
    <property type="term" value="P:hydrogen peroxide catabolic process"/>
    <property type="evidence" value="ECO:0007669"/>
    <property type="project" value="UniProtKB-KW"/>
</dbReference>
<dbReference type="PANTHER" id="PTHR31517">
    <property type="match status" value="1"/>
</dbReference>
<evidence type="ECO:0000256" key="2">
    <source>
        <dbReference type="ARBA" id="ARBA00001970"/>
    </source>
</evidence>
<dbReference type="PRINTS" id="PR00461">
    <property type="entry name" value="PLPEROXIDASE"/>
</dbReference>
<evidence type="ECO:0000256" key="7">
    <source>
        <dbReference type="ARBA" id="ARBA00023002"/>
    </source>
</evidence>
<comment type="cofactor">
    <cofactor evidence="10">
        <name>Ca(2+)</name>
        <dbReference type="ChEBI" id="CHEBI:29108"/>
    </cofactor>
    <text evidence="10">Binds 2 calcium ions per subunit.</text>
</comment>
<evidence type="ECO:0000256" key="1">
    <source>
        <dbReference type="ARBA" id="ARBA00000189"/>
    </source>
</evidence>
<dbReference type="PANTHER" id="PTHR31517:SF48">
    <property type="entry name" value="PEROXIDASE 16-RELATED"/>
    <property type="match status" value="1"/>
</dbReference>
<dbReference type="Pfam" id="PF00141">
    <property type="entry name" value="peroxidase"/>
    <property type="match status" value="1"/>
</dbReference>
<keyword evidence="3 13" id="KW-0575">Peroxidase</keyword>
<dbReference type="EMBL" id="GDJX01022459">
    <property type="protein sequence ID" value="JAT45477.1"/>
    <property type="molecule type" value="Transcribed_RNA"/>
</dbReference>
<reference evidence="13" key="1">
    <citation type="submission" date="2015-07" db="EMBL/GenBank/DDBJ databases">
        <title>Transcriptome Assembly of Anthurium amnicola.</title>
        <authorList>
            <person name="Suzuki J."/>
        </authorList>
    </citation>
    <scope>NUCLEOTIDE SEQUENCE</scope>
</reference>
<dbReference type="GO" id="GO:0046872">
    <property type="term" value="F:metal ion binding"/>
    <property type="evidence" value="ECO:0007669"/>
    <property type="project" value="UniProtKB-KW"/>
</dbReference>
<evidence type="ECO:0000256" key="6">
    <source>
        <dbReference type="ARBA" id="ARBA00022837"/>
    </source>
</evidence>
<comment type="catalytic activity">
    <reaction evidence="1">
        <text>2 a phenolic donor + H2O2 = 2 a phenolic radical donor + 2 H2O</text>
        <dbReference type="Rhea" id="RHEA:56136"/>
        <dbReference type="ChEBI" id="CHEBI:15377"/>
        <dbReference type="ChEBI" id="CHEBI:16240"/>
        <dbReference type="ChEBI" id="CHEBI:139520"/>
        <dbReference type="ChEBI" id="CHEBI:139521"/>
        <dbReference type="EC" id="1.11.1.7"/>
    </reaction>
</comment>
<evidence type="ECO:0000313" key="13">
    <source>
        <dbReference type="EMBL" id="JAT45477.1"/>
    </source>
</evidence>
<comment type="cofactor">
    <cofactor evidence="2">
        <name>heme b</name>
        <dbReference type="ChEBI" id="CHEBI:60344"/>
    </cofactor>
</comment>
<dbReference type="Gene3D" id="1.10.520.10">
    <property type="match status" value="1"/>
</dbReference>
<keyword evidence="8" id="KW-0408">Iron</keyword>
<dbReference type="GO" id="GO:0140825">
    <property type="term" value="F:lactoperoxidase activity"/>
    <property type="evidence" value="ECO:0007669"/>
    <property type="project" value="UniProtKB-EC"/>
</dbReference>